<evidence type="ECO:0000256" key="1">
    <source>
        <dbReference type="SAM" id="Phobius"/>
    </source>
</evidence>
<feature type="transmembrane region" description="Helical" evidence="1">
    <location>
        <begin position="46"/>
        <end position="64"/>
    </location>
</feature>
<dbReference type="EMBL" id="JACSPO010000004">
    <property type="protein sequence ID" value="MBD8062627.1"/>
    <property type="molecule type" value="Genomic_DNA"/>
</dbReference>
<gene>
    <name evidence="2" type="ORF">H9624_09850</name>
</gene>
<dbReference type="RefSeq" id="WP_251839731.1">
    <property type="nucleotide sequence ID" value="NZ_JACSPO010000004.1"/>
</dbReference>
<proteinExistence type="predicted"/>
<sequence length="94" mass="9568">MDTLFDRSASTGAQPPGNVLLRLLPVGAAPFLALVAILLVPGVLGITVGLGVLAVSLLFLLPFVRSTAMRVALSAVVVGYLAVATGVMVLEHTS</sequence>
<feature type="transmembrane region" description="Helical" evidence="1">
    <location>
        <begin position="71"/>
        <end position="90"/>
    </location>
</feature>
<keyword evidence="3" id="KW-1185">Reference proteome</keyword>
<comment type="caution">
    <text evidence="2">The sequence shown here is derived from an EMBL/GenBank/DDBJ whole genome shotgun (WGS) entry which is preliminary data.</text>
</comment>
<keyword evidence="1" id="KW-0812">Transmembrane</keyword>
<reference evidence="2 3" key="1">
    <citation type="submission" date="2020-08" db="EMBL/GenBank/DDBJ databases">
        <title>A Genomic Blueprint of the Chicken Gut Microbiome.</title>
        <authorList>
            <person name="Gilroy R."/>
            <person name="Ravi A."/>
            <person name="Getino M."/>
            <person name="Pursley I."/>
            <person name="Horton D.L."/>
            <person name="Alikhan N.-F."/>
            <person name="Baker D."/>
            <person name="Gharbi K."/>
            <person name="Hall N."/>
            <person name="Watson M."/>
            <person name="Adriaenssens E.M."/>
            <person name="Foster-Nyarko E."/>
            <person name="Jarju S."/>
            <person name="Secka A."/>
            <person name="Antonio M."/>
            <person name="Oren A."/>
            <person name="Chaudhuri R."/>
            <person name="La Ragione R.M."/>
            <person name="Hildebrand F."/>
            <person name="Pallen M.J."/>
        </authorList>
    </citation>
    <scope>NUCLEOTIDE SEQUENCE [LARGE SCALE GENOMIC DNA]</scope>
    <source>
        <strain evidence="2 3">Sa1BUA1</strain>
    </source>
</reference>
<keyword evidence="1" id="KW-1133">Transmembrane helix</keyword>
<keyword evidence="1" id="KW-0472">Membrane</keyword>
<dbReference type="Proteomes" id="UP000661894">
    <property type="component" value="Unassembled WGS sequence"/>
</dbReference>
<protein>
    <submittedName>
        <fullName evidence="2">Uncharacterized protein</fullName>
    </submittedName>
</protein>
<evidence type="ECO:0000313" key="2">
    <source>
        <dbReference type="EMBL" id="MBD8062627.1"/>
    </source>
</evidence>
<organism evidence="2 3">
    <name type="scientific">Oceanitalea stevensii</name>
    <dbReference type="NCBI Taxonomy" id="2763072"/>
    <lineage>
        <taxon>Bacteria</taxon>
        <taxon>Bacillati</taxon>
        <taxon>Actinomycetota</taxon>
        <taxon>Actinomycetes</taxon>
        <taxon>Micrococcales</taxon>
        <taxon>Bogoriellaceae</taxon>
        <taxon>Georgenia</taxon>
    </lineage>
</organism>
<feature type="transmembrane region" description="Helical" evidence="1">
    <location>
        <begin position="20"/>
        <end position="40"/>
    </location>
</feature>
<name>A0ABR8Z366_9MICO</name>
<evidence type="ECO:0000313" key="3">
    <source>
        <dbReference type="Proteomes" id="UP000661894"/>
    </source>
</evidence>
<accession>A0ABR8Z366</accession>